<keyword evidence="2" id="KW-1185">Reference proteome</keyword>
<gene>
    <name evidence="1" type="ORF">FC20_GL000359</name>
</gene>
<accession>A0A0R1MBF7</accession>
<dbReference type="Proteomes" id="UP000051074">
    <property type="component" value="Unassembled WGS sequence"/>
</dbReference>
<dbReference type="AlphaFoldDB" id="A0A0R1MBF7"/>
<dbReference type="STRING" id="1293597.FC20_GL000359"/>
<evidence type="ECO:0000313" key="2">
    <source>
        <dbReference type="Proteomes" id="UP000051074"/>
    </source>
</evidence>
<dbReference type="PATRIC" id="fig|1293597.4.peg.413"/>
<reference evidence="1 2" key="1">
    <citation type="journal article" date="2015" name="Genome Announc.">
        <title>Expanding the biotechnology potential of lactobacilli through comparative genomics of 213 strains and associated genera.</title>
        <authorList>
            <person name="Sun Z."/>
            <person name="Harris H.M."/>
            <person name="McCann A."/>
            <person name="Guo C."/>
            <person name="Argimon S."/>
            <person name="Zhang W."/>
            <person name="Yang X."/>
            <person name="Jeffery I.B."/>
            <person name="Cooney J.C."/>
            <person name="Kagawa T.F."/>
            <person name="Liu W."/>
            <person name="Song Y."/>
            <person name="Salvetti E."/>
            <person name="Wrobel A."/>
            <person name="Rasinkangas P."/>
            <person name="Parkhill J."/>
            <person name="Rea M.C."/>
            <person name="O'Sullivan O."/>
            <person name="Ritari J."/>
            <person name="Douillard F.P."/>
            <person name="Paul Ross R."/>
            <person name="Yang R."/>
            <person name="Briner A.E."/>
            <person name="Felis G.E."/>
            <person name="de Vos W.M."/>
            <person name="Barrangou R."/>
            <person name="Klaenhammer T.R."/>
            <person name="Caufield P.W."/>
            <person name="Cui Y."/>
            <person name="Zhang H."/>
            <person name="O'Toole P.W."/>
        </authorList>
    </citation>
    <scope>NUCLEOTIDE SEQUENCE [LARGE SCALE GENOMIC DNA]</scope>
    <source>
        <strain evidence="1 2">DSM 19284</strain>
    </source>
</reference>
<dbReference type="EMBL" id="AZDU01000015">
    <property type="protein sequence ID" value="KRL02250.1"/>
    <property type="molecule type" value="Genomic_DNA"/>
</dbReference>
<protein>
    <submittedName>
        <fullName evidence="1">Uncharacterized protein</fullName>
    </submittedName>
</protein>
<sequence>MFLNMFDSFMADSFTKSFLKLAEKERLKKEQETERKKKSPSRNCFLEDDC</sequence>
<evidence type="ECO:0000313" key="1">
    <source>
        <dbReference type="EMBL" id="KRL02250.1"/>
    </source>
</evidence>
<name>A0A0R1MBF7_9LACO</name>
<organism evidence="1 2">
    <name type="scientific">Lactobacillus equicursoris DSM 19284 = JCM 14600 = CIP 110162</name>
    <dbReference type="NCBI Taxonomy" id="1293597"/>
    <lineage>
        <taxon>Bacteria</taxon>
        <taxon>Bacillati</taxon>
        <taxon>Bacillota</taxon>
        <taxon>Bacilli</taxon>
        <taxon>Lactobacillales</taxon>
        <taxon>Lactobacillaceae</taxon>
        <taxon>Lactobacillus</taxon>
    </lineage>
</organism>
<proteinExistence type="predicted"/>
<comment type="caution">
    <text evidence="1">The sequence shown here is derived from an EMBL/GenBank/DDBJ whole genome shotgun (WGS) entry which is preliminary data.</text>
</comment>